<reference evidence="2" key="1">
    <citation type="journal article" date="2024" name="Proc. Natl. Acad. Sci. U.S.A.">
        <title>Extraordinary preservation of gene collinearity over three hundred million years revealed in homosporous lycophytes.</title>
        <authorList>
            <person name="Li C."/>
            <person name="Wickell D."/>
            <person name="Kuo L.Y."/>
            <person name="Chen X."/>
            <person name="Nie B."/>
            <person name="Liao X."/>
            <person name="Peng D."/>
            <person name="Ji J."/>
            <person name="Jenkins J."/>
            <person name="Williams M."/>
            <person name="Shu S."/>
            <person name="Plott C."/>
            <person name="Barry K."/>
            <person name="Rajasekar S."/>
            <person name="Grimwood J."/>
            <person name="Han X."/>
            <person name="Sun S."/>
            <person name="Hou Z."/>
            <person name="He W."/>
            <person name="Dai G."/>
            <person name="Sun C."/>
            <person name="Schmutz J."/>
            <person name="Leebens-Mack J.H."/>
            <person name="Li F.W."/>
            <person name="Wang L."/>
        </authorList>
    </citation>
    <scope>NUCLEOTIDE SEQUENCE [LARGE SCALE GENOMIC DNA]</scope>
    <source>
        <strain evidence="2">cv. PW_Plant_1</strain>
    </source>
</reference>
<organism evidence="1 2">
    <name type="scientific">Diphasiastrum complanatum</name>
    <name type="common">Issler's clubmoss</name>
    <name type="synonym">Lycopodium complanatum</name>
    <dbReference type="NCBI Taxonomy" id="34168"/>
    <lineage>
        <taxon>Eukaryota</taxon>
        <taxon>Viridiplantae</taxon>
        <taxon>Streptophyta</taxon>
        <taxon>Embryophyta</taxon>
        <taxon>Tracheophyta</taxon>
        <taxon>Lycopodiopsida</taxon>
        <taxon>Lycopodiales</taxon>
        <taxon>Lycopodiaceae</taxon>
        <taxon>Lycopodioideae</taxon>
        <taxon>Diphasiastrum</taxon>
    </lineage>
</organism>
<gene>
    <name evidence="1" type="ORF">O6H91_09G056500</name>
</gene>
<keyword evidence="2" id="KW-1185">Reference proteome</keyword>
<comment type="caution">
    <text evidence="1">The sequence shown here is derived from an EMBL/GenBank/DDBJ whole genome shotgun (WGS) entry which is preliminary data.</text>
</comment>
<proteinExistence type="predicted"/>
<evidence type="ECO:0000313" key="2">
    <source>
        <dbReference type="Proteomes" id="UP001162992"/>
    </source>
</evidence>
<dbReference type="Proteomes" id="UP001162992">
    <property type="component" value="Chromosome 9"/>
</dbReference>
<sequence>MTQKYPRTLSPSVVVVVQEEMSSSSATKRTCLCAPTTHAGSFRCRFHRTPEKPLAKPLFFPQHTPNVKAQSATPSKNTSIGRIINRFRTPENSTKGMMPFSKPSTSYHRARNLPKLSRLSKVTFASDVKGDDEDIRIQLASFCIGYPNLPKALASAHSAASVRLLALKKCQNVMKEDILRMRNLETGTQRQPILSR</sequence>
<name>A0ACC2CPH1_DIPCM</name>
<evidence type="ECO:0000313" key="1">
    <source>
        <dbReference type="EMBL" id="KAJ7543867.1"/>
    </source>
</evidence>
<protein>
    <submittedName>
        <fullName evidence="1">Uncharacterized protein</fullName>
    </submittedName>
</protein>
<accession>A0ACC2CPH1</accession>
<dbReference type="EMBL" id="CM055100">
    <property type="protein sequence ID" value="KAJ7543867.1"/>
    <property type="molecule type" value="Genomic_DNA"/>
</dbReference>